<evidence type="ECO:0000256" key="6">
    <source>
        <dbReference type="ARBA" id="ARBA00050943"/>
    </source>
</evidence>
<dbReference type="STRING" id="1548547.BA177_05815"/>
<dbReference type="PANTHER" id="PTHR11066:SF34">
    <property type="entry name" value="ACYL-COENZYME A THIOESTERASE 8"/>
    <property type="match status" value="1"/>
</dbReference>
<organism evidence="11 12">
    <name type="scientific">Woeseia oceani</name>
    <dbReference type="NCBI Taxonomy" id="1548547"/>
    <lineage>
        <taxon>Bacteria</taxon>
        <taxon>Pseudomonadati</taxon>
        <taxon>Pseudomonadota</taxon>
        <taxon>Gammaproteobacteria</taxon>
        <taxon>Woeseiales</taxon>
        <taxon>Woeseiaceae</taxon>
        <taxon>Woeseia</taxon>
    </lineage>
</organism>
<dbReference type="InterPro" id="IPR025652">
    <property type="entry name" value="TesB_C"/>
</dbReference>
<dbReference type="EC" id="3.1.2.20" evidence="5"/>
<proteinExistence type="inferred from homology"/>
<evidence type="ECO:0000256" key="3">
    <source>
        <dbReference type="ARBA" id="ARBA00022801"/>
    </source>
</evidence>
<dbReference type="InterPro" id="IPR029069">
    <property type="entry name" value="HotDog_dom_sf"/>
</dbReference>
<sequence>MHSVLEDLLHLLQLERIEDNIFRGESRDIGSAQVFGGQVLGQALSAAQFTVEGRVAHSLHAYFLRRGDVEAPIIYEVDRSRDGGSFSVRRVVAIQHGRPIFNFAASFHVPEDGLEHQAGMPDVPAPDGLPDLSDIPPETLAKLPQKMRRFLTDQRPFQFRPVQPIRFDVPEVLDPVRQVWIRAVDTLSDELALHQNLLAYVSDYELLGTSTLPHGLRFGRGNVMMASLDHALWFHRPFRVDEWLLYSMDSPNAAGARGYARGQFFDTNGVLVASSAQEGLVRVVNDDSGNKRSNPRTQV</sequence>
<evidence type="ECO:0000313" key="11">
    <source>
        <dbReference type="EMBL" id="ANO50786.1"/>
    </source>
</evidence>
<keyword evidence="12" id="KW-1185">Reference proteome</keyword>
<dbReference type="EMBL" id="CP016268">
    <property type="protein sequence ID" value="ANO50786.1"/>
    <property type="molecule type" value="Genomic_DNA"/>
</dbReference>
<dbReference type="Proteomes" id="UP000092695">
    <property type="component" value="Chromosome"/>
</dbReference>
<evidence type="ECO:0000259" key="9">
    <source>
        <dbReference type="Pfam" id="PF02551"/>
    </source>
</evidence>
<evidence type="ECO:0000256" key="1">
    <source>
        <dbReference type="ARBA" id="ARBA00006538"/>
    </source>
</evidence>
<evidence type="ECO:0000256" key="5">
    <source>
        <dbReference type="ARBA" id="ARBA00038894"/>
    </source>
</evidence>
<accession>A0A193LEB6</accession>
<evidence type="ECO:0000256" key="8">
    <source>
        <dbReference type="ARBA" id="ARBA00079653"/>
    </source>
</evidence>
<dbReference type="KEGG" id="woc:BA177_05815"/>
<dbReference type="SUPFAM" id="SSF54637">
    <property type="entry name" value="Thioesterase/thiol ester dehydrase-isomerase"/>
    <property type="match status" value="2"/>
</dbReference>
<dbReference type="GO" id="GO:0009062">
    <property type="term" value="P:fatty acid catabolic process"/>
    <property type="evidence" value="ECO:0007669"/>
    <property type="project" value="TreeGrafter"/>
</dbReference>
<gene>
    <name evidence="11" type="ORF">BA177_05815</name>
</gene>
<evidence type="ECO:0000256" key="4">
    <source>
        <dbReference type="ARBA" id="ARBA00023098"/>
    </source>
</evidence>
<keyword evidence="4" id="KW-0443">Lipid metabolism</keyword>
<dbReference type="InterPro" id="IPR003703">
    <property type="entry name" value="Acyl_CoA_thio"/>
</dbReference>
<dbReference type="Gene3D" id="2.40.160.210">
    <property type="entry name" value="Acyl-CoA thioesterase, double hotdog domain"/>
    <property type="match status" value="1"/>
</dbReference>
<reference evidence="11 12" key="1">
    <citation type="submission" date="2016-06" db="EMBL/GenBank/DDBJ databases">
        <title>Complete genome sequence of a deep-branching marine Gamma Proteobacterium Woeseia oceani type strain XK5.</title>
        <authorList>
            <person name="Mu D."/>
            <person name="Du Z."/>
        </authorList>
    </citation>
    <scope>NUCLEOTIDE SEQUENCE [LARGE SCALE GENOMIC DNA]</scope>
    <source>
        <strain evidence="11 12">XK5</strain>
    </source>
</reference>
<dbReference type="CDD" id="cd03445">
    <property type="entry name" value="Thioesterase_II_repeat2"/>
    <property type="match status" value="1"/>
</dbReference>
<dbReference type="CDD" id="cd03444">
    <property type="entry name" value="Thioesterase_II_repeat1"/>
    <property type="match status" value="1"/>
</dbReference>
<evidence type="ECO:0000256" key="2">
    <source>
        <dbReference type="ARBA" id="ARBA00011881"/>
    </source>
</evidence>
<dbReference type="FunFam" id="2.40.160.210:FF:000001">
    <property type="entry name" value="Acyl-CoA thioesterase II"/>
    <property type="match status" value="1"/>
</dbReference>
<name>A0A193LEB6_9GAMM</name>
<dbReference type="AlphaFoldDB" id="A0A193LEB6"/>
<comment type="subunit">
    <text evidence="2">Homotetramer.</text>
</comment>
<evidence type="ECO:0000313" key="12">
    <source>
        <dbReference type="Proteomes" id="UP000092695"/>
    </source>
</evidence>
<comment type="similarity">
    <text evidence="1">Belongs to the C/M/P thioester hydrolase family.</text>
</comment>
<dbReference type="GO" id="GO:0005829">
    <property type="term" value="C:cytosol"/>
    <property type="evidence" value="ECO:0007669"/>
    <property type="project" value="TreeGrafter"/>
</dbReference>
<dbReference type="InterPro" id="IPR049449">
    <property type="entry name" value="TesB_ACOT8-like_N"/>
</dbReference>
<protein>
    <recommendedName>
        <fullName evidence="7">Acyl-CoA thioesterase 2</fullName>
        <ecNumber evidence="5">3.1.2.20</ecNumber>
    </recommendedName>
    <alternativeName>
        <fullName evidence="8">Thioesterase II</fullName>
    </alternativeName>
</protein>
<dbReference type="Pfam" id="PF02551">
    <property type="entry name" value="Acyl_CoA_thio"/>
    <property type="match status" value="1"/>
</dbReference>
<dbReference type="InterPro" id="IPR042171">
    <property type="entry name" value="Acyl-CoA_hotdog"/>
</dbReference>
<keyword evidence="3" id="KW-0378">Hydrolase</keyword>
<evidence type="ECO:0000256" key="7">
    <source>
        <dbReference type="ARBA" id="ARBA00071120"/>
    </source>
</evidence>
<dbReference type="Pfam" id="PF13622">
    <property type="entry name" value="4HBT_3"/>
    <property type="match status" value="1"/>
</dbReference>
<evidence type="ECO:0000259" key="10">
    <source>
        <dbReference type="Pfam" id="PF13622"/>
    </source>
</evidence>
<dbReference type="PANTHER" id="PTHR11066">
    <property type="entry name" value="ACYL-COA THIOESTERASE"/>
    <property type="match status" value="1"/>
</dbReference>
<dbReference type="OrthoDB" id="9781019at2"/>
<feature type="domain" description="Acyl-CoA thioesterase 2 C-terminal" evidence="9">
    <location>
        <begin position="174"/>
        <end position="280"/>
    </location>
</feature>
<feature type="domain" description="Acyl-CoA thioesterase-like N-terminal HotDog" evidence="10">
    <location>
        <begin position="33"/>
        <end position="108"/>
    </location>
</feature>
<dbReference type="GO" id="GO:0006637">
    <property type="term" value="P:acyl-CoA metabolic process"/>
    <property type="evidence" value="ECO:0007669"/>
    <property type="project" value="InterPro"/>
</dbReference>
<comment type="catalytic activity">
    <reaction evidence="6">
        <text>a fatty acyl-CoA + H2O = a fatty acid + CoA + H(+)</text>
        <dbReference type="Rhea" id="RHEA:16781"/>
        <dbReference type="ChEBI" id="CHEBI:15377"/>
        <dbReference type="ChEBI" id="CHEBI:15378"/>
        <dbReference type="ChEBI" id="CHEBI:28868"/>
        <dbReference type="ChEBI" id="CHEBI:57287"/>
        <dbReference type="ChEBI" id="CHEBI:77636"/>
        <dbReference type="EC" id="3.1.2.20"/>
    </reaction>
    <physiologicalReaction direction="left-to-right" evidence="6">
        <dbReference type="Rhea" id="RHEA:16782"/>
    </physiologicalReaction>
</comment>
<dbReference type="RefSeq" id="WP_068614079.1">
    <property type="nucleotide sequence ID" value="NZ_CP016268.1"/>
</dbReference>
<dbReference type="GO" id="GO:0047617">
    <property type="term" value="F:fatty acyl-CoA hydrolase activity"/>
    <property type="evidence" value="ECO:0007669"/>
    <property type="project" value="UniProtKB-EC"/>
</dbReference>